<evidence type="ECO:0000313" key="2">
    <source>
        <dbReference type="EMBL" id="KKU63122.1"/>
    </source>
</evidence>
<dbReference type="Pfam" id="PF07963">
    <property type="entry name" value="N_methyl"/>
    <property type="match status" value="1"/>
</dbReference>
<dbReference type="InterPro" id="IPR012902">
    <property type="entry name" value="N_methyl_site"/>
</dbReference>
<evidence type="ECO:0000256" key="1">
    <source>
        <dbReference type="SAM" id="Phobius"/>
    </source>
</evidence>
<dbReference type="EMBL" id="LCNU01000033">
    <property type="protein sequence ID" value="KKU63122.1"/>
    <property type="molecule type" value="Genomic_DNA"/>
</dbReference>
<dbReference type="STRING" id="1618364.UX86_C0033G0004"/>
<feature type="transmembrane region" description="Helical" evidence="1">
    <location>
        <begin position="12"/>
        <end position="31"/>
    </location>
</feature>
<sequence>MKKRSGFTLIEAIIYFALFTSFITLVTYIFISVLQLQSQSRIASTLQQDSRFLLSRLAYDIHRADSVTEPLPSQTGSRLNLSIGGAGYTYSVADGMLSLTGPAGTTRLTAPDISTDGFNVSYLQPGTSAGSVTVDFVLRSTDSSSASQSYQTTFTLR</sequence>
<evidence type="ECO:0000313" key="3">
    <source>
        <dbReference type="Proteomes" id="UP000034502"/>
    </source>
</evidence>
<comment type="caution">
    <text evidence="2">The sequence shown here is derived from an EMBL/GenBank/DDBJ whole genome shotgun (WGS) entry which is preliminary data.</text>
</comment>
<reference evidence="2 3" key="1">
    <citation type="journal article" date="2015" name="Nature">
        <title>rRNA introns, odd ribosomes, and small enigmatic genomes across a large radiation of phyla.</title>
        <authorList>
            <person name="Brown C.T."/>
            <person name="Hug L.A."/>
            <person name="Thomas B.C."/>
            <person name="Sharon I."/>
            <person name="Castelle C.J."/>
            <person name="Singh A."/>
            <person name="Wilkins M.J."/>
            <person name="Williams K.H."/>
            <person name="Banfield J.F."/>
        </authorList>
    </citation>
    <scope>NUCLEOTIDE SEQUENCE [LARGE SCALE GENOMIC DNA]</scope>
</reference>
<keyword evidence="1" id="KW-0472">Membrane</keyword>
<gene>
    <name evidence="2" type="ORF">UX86_C0033G0004</name>
</gene>
<dbReference type="AlphaFoldDB" id="A0A0G1S1C9"/>
<keyword evidence="1" id="KW-0812">Transmembrane</keyword>
<accession>A0A0G1S1C9</accession>
<organism evidence="2 3">
    <name type="scientific">Candidatus Amesbacteria bacterium GW2011_GWC1_47_15</name>
    <dbReference type="NCBI Taxonomy" id="1618364"/>
    <lineage>
        <taxon>Bacteria</taxon>
        <taxon>Candidatus Amesiibacteriota</taxon>
    </lineage>
</organism>
<name>A0A0G1S1C9_9BACT</name>
<protein>
    <submittedName>
        <fullName evidence="2">Uncharacterized protein</fullName>
    </submittedName>
</protein>
<dbReference type="Proteomes" id="UP000034502">
    <property type="component" value="Unassembled WGS sequence"/>
</dbReference>
<proteinExistence type="predicted"/>
<keyword evidence="1" id="KW-1133">Transmembrane helix</keyword>